<dbReference type="PRINTS" id="PR00446">
    <property type="entry name" value="HYDRGNUPTAKE"/>
</dbReference>
<dbReference type="GO" id="GO:0008047">
    <property type="term" value="F:enzyme activator activity"/>
    <property type="evidence" value="ECO:0007669"/>
    <property type="project" value="InterPro"/>
</dbReference>
<gene>
    <name evidence="5" type="ORF">S03H2_51694</name>
</gene>
<comment type="similarity">
    <text evidence="1">Belongs to the peptidase A31 family.</text>
</comment>
<dbReference type="AlphaFoldDB" id="X1GXY5"/>
<comment type="caution">
    <text evidence="5">The sequence shown here is derived from an EMBL/GenBank/DDBJ whole genome shotgun (WGS) entry which is preliminary data.</text>
</comment>
<accession>X1GXY5</accession>
<sequence>MKNPKDIKTVVLGVGNILLGDEGIGVHTIKKLQEENLPSNVLVIDGSTAGFRLFPVFETYRNCKFIIIDAIRIPVAISGKTNGNISDNKDKKNTSHKGDLYLIPLGDFYNLADSKYPGGDFISFHQTALIDVLNLFYLTCRTKIDGYLIGVNIYKNDDTDNNLTLSMKLSSKIERKIPKIIGIIKKYITP</sequence>
<dbReference type="InterPro" id="IPR000671">
    <property type="entry name" value="Peptidase_A31"/>
</dbReference>
<dbReference type="CDD" id="cd00518">
    <property type="entry name" value="H2MP"/>
    <property type="match status" value="1"/>
</dbReference>
<evidence type="ECO:0008006" key="6">
    <source>
        <dbReference type="Google" id="ProtNLM"/>
    </source>
</evidence>
<dbReference type="PANTHER" id="PTHR30302">
    <property type="entry name" value="HYDROGENASE 1 MATURATION PROTEASE"/>
    <property type="match status" value="1"/>
</dbReference>
<evidence type="ECO:0000256" key="2">
    <source>
        <dbReference type="ARBA" id="ARBA00022670"/>
    </source>
</evidence>
<proteinExistence type="inferred from homology"/>
<dbReference type="InterPro" id="IPR023430">
    <property type="entry name" value="Pept_HybD-like_dom_sf"/>
</dbReference>
<keyword evidence="2" id="KW-0645">Protease</keyword>
<evidence type="ECO:0000313" key="5">
    <source>
        <dbReference type="EMBL" id="GAH62007.1"/>
    </source>
</evidence>
<evidence type="ECO:0000256" key="4">
    <source>
        <dbReference type="ARBA" id="ARBA00022801"/>
    </source>
</evidence>
<dbReference type="Gene3D" id="3.40.50.1450">
    <property type="entry name" value="HybD-like"/>
    <property type="match status" value="1"/>
</dbReference>
<protein>
    <recommendedName>
        <fullName evidence="6">Hydrogenase maturation protease</fullName>
    </recommendedName>
</protein>
<dbReference type="NCBIfam" id="TIGR00072">
    <property type="entry name" value="hydrog_prot"/>
    <property type="match status" value="1"/>
</dbReference>
<evidence type="ECO:0000256" key="3">
    <source>
        <dbReference type="ARBA" id="ARBA00022750"/>
    </source>
</evidence>
<organism evidence="5">
    <name type="scientific">marine sediment metagenome</name>
    <dbReference type="NCBI Taxonomy" id="412755"/>
    <lineage>
        <taxon>unclassified sequences</taxon>
        <taxon>metagenomes</taxon>
        <taxon>ecological metagenomes</taxon>
    </lineage>
</organism>
<name>X1GXY5_9ZZZZ</name>
<evidence type="ECO:0000256" key="1">
    <source>
        <dbReference type="ARBA" id="ARBA00006814"/>
    </source>
</evidence>
<dbReference type="PANTHER" id="PTHR30302:SF1">
    <property type="entry name" value="HYDROGENASE 2 MATURATION PROTEASE"/>
    <property type="match status" value="1"/>
</dbReference>
<dbReference type="SUPFAM" id="SSF53163">
    <property type="entry name" value="HybD-like"/>
    <property type="match status" value="1"/>
</dbReference>
<dbReference type="Pfam" id="PF01750">
    <property type="entry name" value="HycI"/>
    <property type="match status" value="1"/>
</dbReference>
<keyword evidence="3" id="KW-0064">Aspartyl protease</keyword>
<dbReference type="GO" id="GO:0004190">
    <property type="term" value="F:aspartic-type endopeptidase activity"/>
    <property type="evidence" value="ECO:0007669"/>
    <property type="project" value="UniProtKB-KW"/>
</dbReference>
<dbReference type="GO" id="GO:0016485">
    <property type="term" value="P:protein processing"/>
    <property type="evidence" value="ECO:0007669"/>
    <property type="project" value="TreeGrafter"/>
</dbReference>
<reference evidence="5" key="1">
    <citation type="journal article" date="2014" name="Front. Microbiol.">
        <title>High frequency of phylogenetically diverse reductive dehalogenase-homologous genes in deep subseafloor sedimentary metagenomes.</title>
        <authorList>
            <person name="Kawai M."/>
            <person name="Futagami T."/>
            <person name="Toyoda A."/>
            <person name="Takaki Y."/>
            <person name="Nishi S."/>
            <person name="Hori S."/>
            <person name="Arai W."/>
            <person name="Tsubouchi T."/>
            <person name="Morono Y."/>
            <person name="Uchiyama I."/>
            <person name="Ito T."/>
            <person name="Fujiyama A."/>
            <person name="Inagaki F."/>
            <person name="Takami H."/>
        </authorList>
    </citation>
    <scope>NUCLEOTIDE SEQUENCE</scope>
    <source>
        <strain evidence="5">Expedition CK06-06</strain>
    </source>
</reference>
<keyword evidence="4" id="KW-0378">Hydrolase</keyword>
<dbReference type="EMBL" id="BARU01032813">
    <property type="protein sequence ID" value="GAH62007.1"/>
    <property type="molecule type" value="Genomic_DNA"/>
</dbReference>